<protein>
    <recommendedName>
        <fullName evidence="1">N-acetyltransferase domain-containing protein</fullName>
    </recommendedName>
</protein>
<dbReference type="InterPro" id="IPR000182">
    <property type="entry name" value="GNAT_dom"/>
</dbReference>
<evidence type="ECO:0000259" key="1">
    <source>
        <dbReference type="Pfam" id="PF00583"/>
    </source>
</evidence>
<reference evidence="2" key="1">
    <citation type="submission" date="2018-05" db="EMBL/GenBank/DDBJ databases">
        <authorList>
            <person name="Lanie J.A."/>
            <person name="Ng W.-L."/>
            <person name="Kazmierczak K.M."/>
            <person name="Andrzejewski T.M."/>
            <person name="Davidsen T.M."/>
            <person name="Wayne K.J."/>
            <person name="Tettelin H."/>
            <person name="Glass J.I."/>
            <person name="Rusch D."/>
            <person name="Podicherti R."/>
            <person name="Tsui H.-C.T."/>
            <person name="Winkler M.E."/>
        </authorList>
    </citation>
    <scope>NUCLEOTIDE SEQUENCE</scope>
</reference>
<sequence length="154" mass="17387">IVAMGLGIRVHFDLEKPLHTVHDIVPGNGSSGHHQDGDWYYGTSIAVSKQYRKRGIGNELYKLRKEVCQCFNLRGIVAGGVMPGYVDHKNDYSADEYIELVRKGEIYDPTLTFQRDNGFQLVCALPNYIVNPEIDDNAALIVWQNPDYEVVTDD</sequence>
<feature type="domain" description="N-acetyltransferase" evidence="1">
    <location>
        <begin position="36"/>
        <end position="78"/>
    </location>
</feature>
<gene>
    <name evidence="2" type="ORF">METZ01_LOCUS265634</name>
</gene>
<feature type="non-terminal residue" evidence="2">
    <location>
        <position position="1"/>
    </location>
</feature>
<dbReference type="InterPro" id="IPR016181">
    <property type="entry name" value="Acyl_CoA_acyltransferase"/>
</dbReference>
<dbReference type="Gene3D" id="3.40.630.30">
    <property type="match status" value="1"/>
</dbReference>
<dbReference type="SUPFAM" id="SSF55729">
    <property type="entry name" value="Acyl-CoA N-acyltransferases (Nat)"/>
    <property type="match status" value="1"/>
</dbReference>
<dbReference type="AlphaFoldDB" id="A0A382JKW8"/>
<dbReference type="Pfam" id="PF00583">
    <property type="entry name" value="Acetyltransf_1"/>
    <property type="match status" value="1"/>
</dbReference>
<organism evidence="2">
    <name type="scientific">marine metagenome</name>
    <dbReference type="NCBI Taxonomy" id="408172"/>
    <lineage>
        <taxon>unclassified sequences</taxon>
        <taxon>metagenomes</taxon>
        <taxon>ecological metagenomes</taxon>
    </lineage>
</organism>
<dbReference type="GO" id="GO:0016747">
    <property type="term" value="F:acyltransferase activity, transferring groups other than amino-acyl groups"/>
    <property type="evidence" value="ECO:0007669"/>
    <property type="project" value="InterPro"/>
</dbReference>
<dbReference type="EMBL" id="UINC01075013">
    <property type="protein sequence ID" value="SVC12780.1"/>
    <property type="molecule type" value="Genomic_DNA"/>
</dbReference>
<name>A0A382JKW8_9ZZZZ</name>
<evidence type="ECO:0000313" key="2">
    <source>
        <dbReference type="EMBL" id="SVC12780.1"/>
    </source>
</evidence>
<proteinExistence type="predicted"/>
<accession>A0A382JKW8</accession>